<feature type="signal peptide" evidence="2">
    <location>
        <begin position="1"/>
        <end position="28"/>
    </location>
</feature>
<gene>
    <name evidence="3" type="ORF">SAMN05661010_00583</name>
</gene>
<sequence>MSPTPSSPKFIASTLGLALIATATGAQAWTSSSISLLTGSSYVSPDFSGAGNHSEFDATIATFEMANGWAYGDNFFFFDYTNAEGEGDTDTGLYGEFAPRLSFGKISGTDLGFGPVTDVLLAGQIEMAPEGGGSRYLYGLGFDLAVPGMDYLQLNTYARDDKNIPGDTWQVTLVWGSSFEIAETNWLFKGHLDYAGAEGDNEKTINSAPQLLLDVGDFWGASDKLYAGIEYQYWKNKYGVEGADEHNPQLMVTWKL</sequence>
<dbReference type="Pfam" id="PF03502">
    <property type="entry name" value="Channel_Tsx"/>
    <property type="match status" value="1"/>
</dbReference>
<dbReference type="STRING" id="119000.SAMN05661010_00583"/>
<evidence type="ECO:0000313" key="4">
    <source>
        <dbReference type="Proteomes" id="UP000198654"/>
    </source>
</evidence>
<reference evidence="3 4" key="1">
    <citation type="submission" date="2016-10" db="EMBL/GenBank/DDBJ databases">
        <authorList>
            <person name="de Groot N.N."/>
        </authorList>
    </citation>
    <scope>NUCLEOTIDE SEQUENCE [LARGE SCALE GENOMIC DNA]</scope>
    <source>
        <strain evidence="3 4">DSM 14789</strain>
    </source>
</reference>
<dbReference type="InterPro" id="IPR036777">
    <property type="entry name" value="Channel_Tsx-like_sf"/>
</dbReference>
<accession>A0A1G9G2T9</accession>
<dbReference type="EMBL" id="FNGI01000001">
    <property type="protein sequence ID" value="SDK95032.1"/>
    <property type="molecule type" value="Genomic_DNA"/>
</dbReference>
<name>A0A1G9G2T9_9GAMM</name>
<comment type="similarity">
    <text evidence="1">Belongs to the nucleoside-specific channel-forming outer membrane porin (Tsx) (TC 1.B.10) family.</text>
</comment>
<dbReference type="InterPro" id="IPR018013">
    <property type="entry name" value="Channel_Tsx-like"/>
</dbReference>
<proteinExistence type="inferred from homology"/>
<evidence type="ECO:0000256" key="1">
    <source>
        <dbReference type="ARBA" id="ARBA00008728"/>
    </source>
</evidence>
<dbReference type="SUPFAM" id="SSF111364">
    <property type="entry name" value="Tsx-like channel"/>
    <property type="match status" value="1"/>
</dbReference>
<keyword evidence="4" id="KW-1185">Reference proteome</keyword>
<dbReference type="OrthoDB" id="104801at2"/>
<dbReference type="AlphaFoldDB" id="A0A1G9G2T9"/>
<protein>
    <submittedName>
        <fullName evidence="3">Nucleoside-specific outer membrane channel protein Tsx</fullName>
    </submittedName>
</protein>
<dbReference type="RefSeq" id="WP_089725302.1">
    <property type="nucleotide sequence ID" value="NZ_FNGI01000001.1"/>
</dbReference>
<dbReference type="Gene3D" id="2.40.230.20">
    <property type="entry name" value="Nucleoside-specific channel-forming protein, Tsx-like"/>
    <property type="match status" value="1"/>
</dbReference>
<keyword evidence="2" id="KW-0732">Signal</keyword>
<evidence type="ECO:0000313" key="3">
    <source>
        <dbReference type="EMBL" id="SDK95032.1"/>
    </source>
</evidence>
<evidence type="ECO:0000256" key="2">
    <source>
        <dbReference type="SAM" id="SignalP"/>
    </source>
</evidence>
<organism evidence="3 4">
    <name type="scientific">Modicisalibacter muralis</name>
    <dbReference type="NCBI Taxonomy" id="119000"/>
    <lineage>
        <taxon>Bacteria</taxon>
        <taxon>Pseudomonadati</taxon>
        <taxon>Pseudomonadota</taxon>
        <taxon>Gammaproteobacteria</taxon>
        <taxon>Oceanospirillales</taxon>
        <taxon>Halomonadaceae</taxon>
        <taxon>Modicisalibacter</taxon>
    </lineage>
</organism>
<dbReference type="GO" id="GO:0009279">
    <property type="term" value="C:cell outer membrane"/>
    <property type="evidence" value="ECO:0007669"/>
    <property type="project" value="InterPro"/>
</dbReference>
<dbReference type="Proteomes" id="UP000198654">
    <property type="component" value="Unassembled WGS sequence"/>
</dbReference>
<feature type="chain" id="PRO_5011678567" evidence="2">
    <location>
        <begin position="29"/>
        <end position="256"/>
    </location>
</feature>